<organism evidence="5 6">
    <name type="scientific">Streptomyces fimbriatus</name>
    <dbReference type="NCBI Taxonomy" id="68197"/>
    <lineage>
        <taxon>Bacteria</taxon>
        <taxon>Bacillati</taxon>
        <taxon>Actinomycetota</taxon>
        <taxon>Actinomycetes</taxon>
        <taxon>Kitasatosporales</taxon>
        <taxon>Streptomycetaceae</taxon>
        <taxon>Streptomyces</taxon>
    </lineage>
</organism>
<keyword evidence="6" id="KW-1185">Reference proteome</keyword>
<dbReference type="SMART" id="SM00827">
    <property type="entry name" value="PKS_AT"/>
    <property type="match status" value="1"/>
</dbReference>
<dbReference type="InterPro" id="IPR050091">
    <property type="entry name" value="PKS_NRPS_Biosynth_Enz"/>
</dbReference>
<dbReference type="Pfam" id="PF00698">
    <property type="entry name" value="Acyl_transf_1"/>
    <property type="match status" value="1"/>
</dbReference>
<name>A0ABW0DJV1_STRFI</name>
<dbReference type="PANTHER" id="PTHR43775:SF51">
    <property type="entry name" value="INACTIVE PHENOLPHTHIOCEROL SYNTHESIS POLYKETIDE SYNTHASE TYPE I PKS1-RELATED"/>
    <property type="match status" value="1"/>
</dbReference>
<feature type="non-terminal residue" evidence="5">
    <location>
        <position position="189"/>
    </location>
</feature>
<gene>
    <name evidence="5" type="ORF">ACFPN6_37025</name>
</gene>
<keyword evidence="3 5" id="KW-0012">Acyltransferase</keyword>
<dbReference type="Gene3D" id="3.40.366.10">
    <property type="entry name" value="Malonyl-Coenzyme A Acyl Carrier Protein, domain 2"/>
    <property type="match status" value="1"/>
</dbReference>
<proteinExistence type="predicted"/>
<feature type="non-terminal residue" evidence="5">
    <location>
        <position position="1"/>
    </location>
</feature>
<dbReference type="InterPro" id="IPR016035">
    <property type="entry name" value="Acyl_Trfase/lysoPLipase"/>
</dbReference>
<dbReference type="EMBL" id="JBHSKL010000067">
    <property type="protein sequence ID" value="MFC5230017.1"/>
    <property type="molecule type" value="Genomic_DNA"/>
</dbReference>
<dbReference type="PANTHER" id="PTHR43775">
    <property type="entry name" value="FATTY ACID SYNTHASE"/>
    <property type="match status" value="1"/>
</dbReference>
<evidence type="ECO:0000313" key="5">
    <source>
        <dbReference type="EMBL" id="MFC5230017.1"/>
    </source>
</evidence>
<dbReference type="InterPro" id="IPR016036">
    <property type="entry name" value="Malonyl_transacylase_ACP-bd"/>
</dbReference>
<sequence length="189" mass="19027">VSLAAVWESVGVVPDAVVGHSQGEIAAAVVAGALSLEDGAWTVVLRSRVIAGSLAGVGGMVSVGVGLGEVEGLLPPGVSVAAVNGPSSVVVAGDVAGVDEVVARCEGLGVRVRRVAVDYASHSVHVEGVREELLRVLGPVVPRGGGVRVFSSVECGWVEGGVLDGGYWYRNLREPVLFAGAVERLAGEG</sequence>
<evidence type="ECO:0000259" key="4">
    <source>
        <dbReference type="SMART" id="SM00827"/>
    </source>
</evidence>
<keyword evidence="2" id="KW-0511">Multifunctional enzyme</keyword>
<evidence type="ECO:0000313" key="6">
    <source>
        <dbReference type="Proteomes" id="UP001596156"/>
    </source>
</evidence>
<keyword evidence="1" id="KW-0808">Transferase</keyword>
<dbReference type="SUPFAM" id="SSF52151">
    <property type="entry name" value="FabD/lysophospholipase-like"/>
    <property type="match status" value="1"/>
</dbReference>
<comment type="caution">
    <text evidence="5">The sequence shown here is derived from an EMBL/GenBank/DDBJ whole genome shotgun (WGS) entry which is preliminary data.</text>
</comment>
<dbReference type="InterPro" id="IPR014043">
    <property type="entry name" value="Acyl_transferase_dom"/>
</dbReference>
<feature type="domain" description="Malonyl-CoA:ACP transacylase (MAT)" evidence="4">
    <location>
        <begin position="1"/>
        <end position="189"/>
    </location>
</feature>
<dbReference type="InterPro" id="IPR001227">
    <property type="entry name" value="Ac_transferase_dom_sf"/>
</dbReference>
<dbReference type="Proteomes" id="UP001596156">
    <property type="component" value="Unassembled WGS sequence"/>
</dbReference>
<protein>
    <submittedName>
        <fullName evidence="5">Acyltransferase domain-containing protein</fullName>
    </submittedName>
</protein>
<evidence type="ECO:0000256" key="1">
    <source>
        <dbReference type="ARBA" id="ARBA00022679"/>
    </source>
</evidence>
<reference evidence="6" key="1">
    <citation type="journal article" date="2019" name="Int. J. Syst. Evol. Microbiol.">
        <title>The Global Catalogue of Microorganisms (GCM) 10K type strain sequencing project: providing services to taxonomists for standard genome sequencing and annotation.</title>
        <authorList>
            <consortium name="The Broad Institute Genomics Platform"/>
            <consortium name="The Broad Institute Genome Sequencing Center for Infectious Disease"/>
            <person name="Wu L."/>
            <person name="Ma J."/>
        </authorList>
    </citation>
    <scope>NUCLEOTIDE SEQUENCE [LARGE SCALE GENOMIC DNA]</scope>
    <source>
        <strain evidence="6">CCM 8479</strain>
    </source>
</reference>
<evidence type="ECO:0000256" key="2">
    <source>
        <dbReference type="ARBA" id="ARBA00023268"/>
    </source>
</evidence>
<evidence type="ECO:0000256" key="3">
    <source>
        <dbReference type="ARBA" id="ARBA00023315"/>
    </source>
</evidence>
<dbReference type="SUPFAM" id="SSF55048">
    <property type="entry name" value="Probable ACP-binding domain of malonyl-CoA ACP transacylase"/>
    <property type="match status" value="1"/>
</dbReference>
<dbReference type="RefSeq" id="WP_381574006.1">
    <property type="nucleotide sequence ID" value="NZ_JBHSKL010000067.1"/>
</dbReference>
<dbReference type="GO" id="GO:0016746">
    <property type="term" value="F:acyltransferase activity"/>
    <property type="evidence" value="ECO:0007669"/>
    <property type="project" value="UniProtKB-KW"/>
</dbReference>
<accession>A0ABW0DJV1</accession>